<gene>
    <name evidence="1" type="ORF">GCM10009839_33150</name>
</gene>
<name>A0ABP5FPB3_9ACTN</name>
<dbReference type="InterPro" id="IPR045592">
    <property type="entry name" value="DUF6461"/>
</dbReference>
<reference evidence="2" key="1">
    <citation type="journal article" date="2019" name="Int. J. Syst. Evol. Microbiol.">
        <title>The Global Catalogue of Microorganisms (GCM) 10K type strain sequencing project: providing services to taxonomists for standard genome sequencing and annotation.</title>
        <authorList>
            <consortium name="The Broad Institute Genomics Platform"/>
            <consortium name="The Broad Institute Genome Sequencing Center for Infectious Disease"/>
            <person name="Wu L."/>
            <person name="Ma J."/>
        </authorList>
    </citation>
    <scope>NUCLEOTIDE SEQUENCE [LARGE SCALE GENOMIC DNA]</scope>
    <source>
        <strain evidence="2">JCM 16014</strain>
    </source>
</reference>
<organism evidence="1 2">
    <name type="scientific">Catenulispora yoronensis</name>
    <dbReference type="NCBI Taxonomy" id="450799"/>
    <lineage>
        <taxon>Bacteria</taxon>
        <taxon>Bacillati</taxon>
        <taxon>Actinomycetota</taxon>
        <taxon>Actinomycetes</taxon>
        <taxon>Catenulisporales</taxon>
        <taxon>Catenulisporaceae</taxon>
        <taxon>Catenulispora</taxon>
    </lineage>
</organism>
<sequence length="595" mass="63515">MYGTTELPAAVIDEIARVVAAEVERVARLVPFAAAAELGRLSQSHADRGVWLRGSVEAQLAPGVRRRLAAENGLASLPESVAQRLLDALEMTVAALDPSVPHLLEALPEAAPGSGLVTIVSAGSRSEMAAKLAMLDAFVPGATDMVACVVAAVAAHPLVAPQLVGAGSDEAAIAASHGSRHLALAVIVTTIVLRTLRTQRTQRTQRSPQPDVTAAAIIGTALGVVAPILRDAPMPAGYAEAALARRQAEYLMPRHAYGRAVVTDHVFTLTEGPLESAVDFSENGLIAVLPDGIAVRAARESGPVSVALHVVEKPPVLEASRGDEIVEVSWRAPAGGKWLFGHDEIEPTQITPPWPGDYRIRVFASGRDEGNGRENYEFVIWRAQAADPVVHKQTDRLGYTLRSEPVPAAAPDAVYRWVESSSLSQAATVTFVADKSSSEVLRAFGADESAPSPIEELHERQDRFDDPWVCVVEVAGGTVAVEFNGWKSSYTPVLSTLSSPETRAASLFWNINSMTRFSLARNGEVLTNTEFYRNHIESSEALELLADLELEGRHRIAVGLLAASRFTGVWLSAEDLARIEAADIGYPILPTPPAQ</sequence>
<evidence type="ECO:0000313" key="1">
    <source>
        <dbReference type="EMBL" id="GAA2030727.1"/>
    </source>
</evidence>
<accession>A0ABP5FPB3</accession>
<dbReference type="Proteomes" id="UP001500751">
    <property type="component" value="Unassembled WGS sequence"/>
</dbReference>
<proteinExistence type="predicted"/>
<dbReference type="EMBL" id="BAAAQN010000017">
    <property type="protein sequence ID" value="GAA2030727.1"/>
    <property type="molecule type" value="Genomic_DNA"/>
</dbReference>
<evidence type="ECO:0000313" key="2">
    <source>
        <dbReference type="Proteomes" id="UP001500751"/>
    </source>
</evidence>
<dbReference type="RefSeq" id="WP_344666496.1">
    <property type="nucleotide sequence ID" value="NZ_BAAAQN010000017.1"/>
</dbReference>
<keyword evidence="2" id="KW-1185">Reference proteome</keyword>
<dbReference type="Pfam" id="PF20062">
    <property type="entry name" value="DUF6461"/>
    <property type="match status" value="1"/>
</dbReference>
<protein>
    <submittedName>
        <fullName evidence="1">DUF6461 domain-containing protein</fullName>
    </submittedName>
</protein>
<comment type="caution">
    <text evidence="1">The sequence shown here is derived from an EMBL/GenBank/DDBJ whole genome shotgun (WGS) entry which is preliminary data.</text>
</comment>